<evidence type="ECO:0000313" key="3">
    <source>
        <dbReference type="Proteomes" id="UP000008983"/>
    </source>
</evidence>
<keyword evidence="1" id="KW-1133">Transmembrane helix</keyword>
<dbReference type="RefSeq" id="XP_004024039.1">
    <property type="nucleotide sequence ID" value="XM_004023990.1"/>
</dbReference>
<keyword evidence="1" id="KW-0472">Membrane</keyword>
<organism evidence="2 3">
    <name type="scientific">Ichthyophthirius multifiliis</name>
    <name type="common">White spot disease agent</name>
    <name type="synonym">Ich</name>
    <dbReference type="NCBI Taxonomy" id="5932"/>
    <lineage>
        <taxon>Eukaryota</taxon>
        <taxon>Sar</taxon>
        <taxon>Alveolata</taxon>
        <taxon>Ciliophora</taxon>
        <taxon>Intramacronucleata</taxon>
        <taxon>Oligohymenophorea</taxon>
        <taxon>Hymenostomatida</taxon>
        <taxon>Ophryoglenina</taxon>
        <taxon>Ichthyophthirius</taxon>
    </lineage>
</organism>
<evidence type="ECO:0000313" key="2">
    <source>
        <dbReference type="EMBL" id="EGR27155.1"/>
    </source>
</evidence>
<evidence type="ECO:0008006" key="4">
    <source>
        <dbReference type="Google" id="ProtNLM"/>
    </source>
</evidence>
<evidence type="ECO:0000256" key="1">
    <source>
        <dbReference type="SAM" id="Phobius"/>
    </source>
</evidence>
<dbReference type="Proteomes" id="UP000008983">
    <property type="component" value="Unassembled WGS sequence"/>
</dbReference>
<name>G0R5T4_ICHMU</name>
<dbReference type="InParanoid" id="G0R5T4"/>
<accession>G0R5T4</accession>
<feature type="transmembrane region" description="Helical" evidence="1">
    <location>
        <begin position="89"/>
        <end position="106"/>
    </location>
</feature>
<dbReference type="GeneID" id="14903214"/>
<feature type="transmembrane region" description="Helical" evidence="1">
    <location>
        <begin position="20"/>
        <end position="38"/>
    </location>
</feature>
<dbReference type="AlphaFoldDB" id="G0R5T4"/>
<dbReference type="EMBL" id="GL984386">
    <property type="protein sequence ID" value="EGR27155.1"/>
    <property type="molecule type" value="Genomic_DNA"/>
</dbReference>
<gene>
    <name evidence="2" type="ORF">IMG5_200950</name>
</gene>
<keyword evidence="3" id="KW-1185">Reference proteome</keyword>
<reference evidence="2 3" key="1">
    <citation type="submission" date="2011-07" db="EMBL/GenBank/DDBJ databases">
        <authorList>
            <person name="Coyne R."/>
            <person name="Brami D."/>
            <person name="Johnson J."/>
            <person name="Hostetler J."/>
            <person name="Hannick L."/>
            <person name="Clark T."/>
            <person name="Cassidy-Hanley D."/>
            <person name="Inman J."/>
        </authorList>
    </citation>
    <scope>NUCLEOTIDE SEQUENCE [LARGE SCALE GENOMIC DNA]</scope>
    <source>
        <strain evidence="2 3">G5</strain>
    </source>
</reference>
<protein>
    <recommendedName>
        <fullName evidence="4">Transmembrane protein</fullName>
    </recommendedName>
</protein>
<proteinExistence type="predicted"/>
<sequence length="132" mass="15365">MSFTDTFPSSSIFNNYSGVVQSIVLIYFFMSNTLFQLGDIQSKNQSISFNFKKQQSRSSLSFSIQNSLQILLFSPYSQSIDIFDIEFQLLAISAAFIYYVCAFKYVEFFDYVVFLQDEFALVSKFQEYEYAV</sequence>
<keyword evidence="1" id="KW-0812">Transmembrane</keyword>